<dbReference type="AlphaFoldDB" id="A0A835RNT5"/>
<evidence type="ECO:0000256" key="6">
    <source>
        <dbReference type="ARBA" id="ARBA00022737"/>
    </source>
</evidence>
<evidence type="ECO:0000256" key="8">
    <source>
        <dbReference type="ARBA" id="ARBA00022837"/>
    </source>
</evidence>
<dbReference type="EMBL" id="JADCNL010000003">
    <property type="protein sequence ID" value="KAG0489357.1"/>
    <property type="molecule type" value="Genomic_DNA"/>
</dbReference>
<evidence type="ECO:0000256" key="5">
    <source>
        <dbReference type="ARBA" id="ARBA00022723"/>
    </source>
</evidence>
<dbReference type="SUPFAM" id="SSF49562">
    <property type="entry name" value="C2 domain (Calcium/lipid-binding domain, CaLB)"/>
    <property type="match status" value="1"/>
</dbReference>
<evidence type="ECO:0000256" key="10">
    <source>
        <dbReference type="ARBA" id="ARBA00023098"/>
    </source>
</evidence>
<keyword evidence="5" id="KW-0479">Metal-binding</keyword>
<feature type="domain" description="PLD phosphodiesterase" evidence="14">
    <location>
        <begin position="663"/>
        <end position="690"/>
    </location>
</feature>
<dbReference type="InterPro" id="IPR011402">
    <property type="entry name" value="PLipase_D_pln"/>
</dbReference>
<evidence type="ECO:0000313" key="15">
    <source>
        <dbReference type="EMBL" id="KAG0489357.1"/>
    </source>
</evidence>
<dbReference type="Pfam" id="PF00614">
    <property type="entry name" value="PLDc"/>
    <property type="match status" value="1"/>
</dbReference>
<dbReference type="PROSITE" id="PS50004">
    <property type="entry name" value="C2"/>
    <property type="match status" value="1"/>
</dbReference>
<dbReference type="GO" id="GO:0004630">
    <property type="term" value="F:phospholipase D activity"/>
    <property type="evidence" value="ECO:0007669"/>
    <property type="project" value="UniProtKB-EC"/>
</dbReference>
<evidence type="ECO:0000256" key="4">
    <source>
        <dbReference type="ARBA" id="ARBA00012027"/>
    </source>
</evidence>
<name>A0A835RNT5_VANPL</name>
<dbReference type="Proteomes" id="UP000636800">
    <property type="component" value="Chromosome 3"/>
</dbReference>
<dbReference type="GO" id="GO:0005886">
    <property type="term" value="C:plasma membrane"/>
    <property type="evidence" value="ECO:0007669"/>
    <property type="project" value="TreeGrafter"/>
</dbReference>
<comment type="function">
    <text evidence="11">Hydrolyzes glycerol-phospholipids at the terminal phosphodiesteric bond.</text>
</comment>
<dbReference type="Gene3D" id="3.30.870.10">
    <property type="entry name" value="Endonuclease Chain A"/>
    <property type="match status" value="2"/>
</dbReference>
<feature type="domain" description="C2" evidence="13">
    <location>
        <begin position="1"/>
        <end position="139"/>
    </location>
</feature>
<dbReference type="SMART" id="SM00239">
    <property type="entry name" value="C2"/>
    <property type="match status" value="1"/>
</dbReference>
<evidence type="ECO:0000259" key="14">
    <source>
        <dbReference type="PROSITE" id="PS50035"/>
    </source>
</evidence>
<dbReference type="InterPro" id="IPR024632">
    <property type="entry name" value="PLipase_D_C"/>
</dbReference>
<comment type="caution">
    <text evidence="15">The sequence shown here is derived from an EMBL/GenBank/DDBJ whole genome shotgun (WGS) entry which is preliminary data.</text>
</comment>
<comment type="cofactor">
    <cofactor evidence="2 11">
        <name>Ca(2+)</name>
        <dbReference type="ChEBI" id="CHEBI:29108"/>
    </cofactor>
</comment>
<keyword evidence="9 11" id="KW-0442">Lipid degradation</keyword>
<dbReference type="PANTHER" id="PTHR18896:SF73">
    <property type="entry name" value="PHOSPHOLIPASE D"/>
    <property type="match status" value="1"/>
</dbReference>
<dbReference type="CDD" id="cd04015">
    <property type="entry name" value="C2_plant_PLD"/>
    <property type="match status" value="1"/>
</dbReference>
<keyword evidence="8 11" id="KW-0106">Calcium</keyword>
<proteinExistence type="inferred from homology"/>
<evidence type="ECO:0000313" key="16">
    <source>
        <dbReference type="Proteomes" id="UP000636800"/>
    </source>
</evidence>
<dbReference type="Pfam" id="PF12357">
    <property type="entry name" value="PLD_C"/>
    <property type="match status" value="1"/>
</dbReference>
<keyword evidence="16" id="KW-1185">Reference proteome</keyword>
<dbReference type="FunFam" id="3.30.870.10:FF:000027">
    <property type="entry name" value="Phospholipase D"/>
    <property type="match status" value="1"/>
</dbReference>
<dbReference type="PANTHER" id="PTHR18896">
    <property type="entry name" value="PHOSPHOLIPASE D"/>
    <property type="match status" value="1"/>
</dbReference>
<evidence type="ECO:0000256" key="9">
    <source>
        <dbReference type="ARBA" id="ARBA00022963"/>
    </source>
</evidence>
<evidence type="ECO:0000256" key="11">
    <source>
        <dbReference type="PIRNR" id="PIRNR036470"/>
    </source>
</evidence>
<evidence type="ECO:0000256" key="1">
    <source>
        <dbReference type="ARBA" id="ARBA00000798"/>
    </source>
</evidence>
<dbReference type="Gene3D" id="2.60.40.150">
    <property type="entry name" value="C2 domain"/>
    <property type="match status" value="1"/>
</dbReference>
<dbReference type="InterPro" id="IPR001736">
    <property type="entry name" value="PLipase_D/transphosphatidylase"/>
</dbReference>
<keyword evidence="7 11" id="KW-0378">Hydrolase</keyword>
<keyword evidence="10" id="KW-0443">Lipid metabolism</keyword>
<keyword evidence="6" id="KW-0677">Repeat</keyword>
<comment type="catalytic activity">
    <reaction evidence="1 11">
        <text>a 1,2-diacyl-sn-glycero-3-phosphocholine + H2O = a 1,2-diacyl-sn-glycero-3-phosphate + choline + H(+)</text>
        <dbReference type="Rhea" id="RHEA:14445"/>
        <dbReference type="ChEBI" id="CHEBI:15354"/>
        <dbReference type="ChEBI" id="CHEBI:15377"/>
        <dbReference type="ChEBI" id="CHEBI:15378"/>
        <dbReference type="ChEBI" id="CHEBI:57643"/>
        <dbReference type="ChEBI" id="CHEBI:58608"/>
        <dbReference type="EC" id="3.1.4.4"/>
    </reaction>
</comment>
<gene>
    <name evidence="15" type="ORF">HPP92_008168</name>
</gene>
<dbReference type="Pfam" id="PF00168">
    <property type="entry name" value="C2"/>
    <property type="match status" value="1"/>
</dbReference>
<dbReference type="PROSITE" id="PS50035">
    <property type="entry name" value="PLD"/>
    <property type="match status" value="1"/>
</dbReference>
<comment type="similarity">
    <text evidence="3 11">Belongs to the phospholipase D family. C2-PLD subfamily.</text>
</comment>
<dbReference type="InterPro" id="IPR035892">
    <property type="entry name" value="C2_domain_sf"/>
</dbReference>
<dbReference type="EC" id="3.1.4.4" evidence="4 11"/>
<dbReference type="InterPro" id="IPR000008">
    <property type="entry name" value="C2_dom"/>
</dbReference>
<dbReference type="SUPFAM" id="SSF56024">
    <property type="entry name" value="Phospholipase D/nuclease"/>
    <property type="match status" value="2"/>
</dbReference>
<feature type="region of interest" description="Disordered" evidence="12">
    <location>
        <begin position="330"/>
        <end position="349"/>
    </location>
</feature>
<evidence type="ECO:0000256" key="12">
    <source>
        <dbReference type="SAM" id="MobiDB-lite"/>
    </source>
</evidence>
<protein>
    <recommendedName>
        <fullName evidence="4 11">Phospholipase D</fullName>
        <ecNumber evidence="4 11">3.1.4.4</ecNumber>
    </recommendedName>
</protein>
<dbReference type="SMART" id="SM00155">
    <property type="entry name" value="PLDc"/>
    <property type="match status" value="2"/>
</dbReference>
<evidence type="ECO:0000259" key="13">
    <source>
        <dbReference type="PROSITE" id="PS50004"/>
    </source>
</evidence>
<evidence type="ECO:0000256" key="7">
    <source>
        <dbReference type="ARBA" id="ARBA00022801"/>
    </source>
</evidence>
<accession>A0A835RNT5</accession>
<dbReference type="GO" id="GO:0005509">
    <property type="term" value="F:calcium ion binding"/>
    <property type="evidence" value="ECO:0007669"/>
    <property type="project" value="InterPro"/>
</dbReference>
<sequence>MLLHGMLYVDILEAEALPNPLGLPNSTSRFSRRKWLERRCSWMKRLASWFPKRLEDVDLTAKLYATIDLEKARVGRTRVVAREPSNPRWYESFRIYCAHMAEYVIFTLKSENPVGATLLGRAYLPTAAILAGDTIDTFLDVCNENRRPLAGGAAIRVRVRYASVEEEEEEWGGGIRTADFPGVPHTFFEQRRGCRVTLYHDAHVAGNFVPRIPLAGGEMFHPRRCWEDVFDAISDARHLIYIVGWSVYAEIRLVREGQRIGGGATLGELLKRKAGEGVTVLMLVWDDRTSVRELKKDGVMATHDEDTAGGLEISTMFTHHQKTLIVDFAAGDPQDSNSPSGWKRARERQSPRRRIVSFLGGIDLCDGRYDTQEHSLFRTLAESHRDDFHQPNFPGASLRKGGPREPWHDVHCRIEGQAAWDVLYNFEQRWKKQGSGEGLLFDIRVGGRRLVVPPNEDAKSSSDNDVWNVQIFRSIDGGAVYGFPESPKAAAAVGLVSGKNNVVDRSIQDAYIKAIRRAKHFIYIENQYFLGSSYGWKEEGDITVEDIGALHLVPKELSLKIASKIEAGERFAVYVVVPMWPEGVPESASVQAILDWQRRTMEMMFEDVAAALRARGVAGVDPRNYLNFFCLGNREAYKGVEYQPPEQPEADSDYGKAQQARRFMIYVHAKMMIVDDEYIIVGSANINQRSMDGGRDTEIAMGAYQPHHLSSMQPARGQIHGFRMSLWCEHLGFLDESFLAPESLDCVLKLRQNAEKRWQFYLGNRLEGDLQGHLLSYPMSIGGDGKISSALPGMETFPDTKARVLGSKSDYLPPILTT</sequence>
<reference evidence="15 16" key="1">
    <citation type="journal article" date="2020" name="Nat. Food">
        <title>A phased Vanilla planifolia genome enables genetic improvement of flavour and production.</title>
        <authorList>
            <person name="Hasing T."/>
            <person name="Tang H."/>
            <person name="Brym M."/>
            <person name="Khazi F."/>
            <person name="Huang T."/>
            <person name="Chambers A.H."/>
        </authorList>
    </citation>
    <scope>NUCLEOTIDE SEQUENCE [LARGE SCALE GENOMIC DNA]</scope>
    <source>
        <tissue evidence="15">Leaf</tissue>
    </source>
</reference>
<organism evidence="15 16">
    <name type="scientific">Vanilla planifolia</name>
    <name type="common">Vanilla</name>
    <dbReference type="NCBI Taxonomy" id="51239"/>
    <lineage>
        <taxon>Eukaryota</taxon>
        <taxon>Viridiplantae</taxon>
        <taxon>Streptophyta</taxon>
        <taxon>Embryophyta</taxon>
        <taxon>Tracheophyta</taxon>
        <taxon>Spermatophyta</taxon>
        <taxon>Magnoliopsida</taxon>
        <taxon>Liliopsida</taxon>
        <taxon>Asparagales</taxon>
        <taxon>Orchidaceae</taxon>
        <taxon>Vanilloideae</taxon>
        <taxon>Vanilleae</taxon>
        <taxon>Vanilla</taxon>
    </lineage>
</organism>
<dbReference type="InterPro" id="IPR015679">
    <property type="entry name" value="PLipase_D_fam"/>
</dbReference>
<dbReference type="GO" id="GO:0009395">
    <property type="term" value="P:phospholipid catabolic process"/>
    <property type="evidence" value="ECO:0007669"/>
    <property type="project" value="TreeGrafter"/>
</dbReference>
<dbReference type="GO" id="GO:0046470">
    <property type="term" value="P:phosphatidylcholine metabolic process"/>
    <property type="evidence" value="ECO:0007669"/>
    <property type="project" value="InterPro"/>
</dbReference>
<evidence type="ECO:0000256" key="3">
    <source>
        <dbReference type="ARBA" id="ARBA00010683"/>
    </source>
</evidence>
<evidence type="ECO:0000256" key="2">
    <source>
        <dbReference type="ARBA" id="ARBA00001913"/>
    </source>
</evidence>
<dbReference type="PIRSF" id="PIRSF036470">
    <property type="entry name" value="PLD_plant"/>
    <property type="match status" value="1"/>
</dbReference>